<dbReference type="EMBL" id="JAODWD010000003">
    <property type="protein sequence ID" value="MCT7659940.1"/>
    <property type="molecule type" value="Genomic_DNA"/>
</dbReference>
<keyword evidence="1" id="KW-1133">Transmembrane helix</keyword>
<keyword evidence="1" id="KW-0812">Transmembrane</keyword>
<keyword evidence="1" id="KW-0472">Membrane</keyword>
<evidence type="ECO:0000313" key="3">
    <source>
        <dbReference type="Proteomes" id="UP001206639"/>
    </source>
</evidence>
<proteinExistence type="predicted"/>
<sequence>MPEVLRIALRLLGLVLLVLGAVCLVLLIKPGPQAVAEAMGAACAHNSGLGPSEQCTWWDAASLLWSGVWVSLIVGAVLRVVTRPRGRGPLTIDLRRRRQR</sequence>
<organism evidence="2 3">
    <name type="scientific">Mycobacterium deserti</name>
    <dbReference type="NCBI Taxonomy" id="2978347"/>
    <lineage>
        <taxon>Bacteria</taxon>
        <taxon>Bacillati</taxon>
        <taxon>Actinomycetota</taxon>
        <taxon>Actinomycetes</taxon>
        <taxon>Mycobacteriales</taxon>
        <taxon>Mycobacteriaceae</taxon>
        <taxon>Mycobacterium</taxon>
    </lineage>
</organism>
<evidence type="ECO:0000313" key="2">
    <source>
        <dbReference type="EMBL" id="MCT7659940.1"/>
    </source>
</evidence>
<dbReference type="Proteomes" id="UP001206639">
    <property type="component" value="Unassembled WGS sequence"/>
</dbReference>
<name>A0ABT2MFQ4_9MYCO</name>
<gene>
    <name evidence="2" type="ORF">N4S67_16090</name>
</gene>
<feature type="transmembrane region" description="Helical" evidence="1">
    <location>
        <begin position="60"/>
        <end position="81"/>
    </location>
</feature>
<keyword evidence="3" id="KW-1185">Reference proteome</keyword>
<evidence type="ECO:0008006" key="4">
    <source>
        <dbReference type="Google" id="ProtNLM"/>
    </source>
</evidence>
<accession>A0ABT2MFQ4</accession>
<evidence type="ECO:0000256" key="1">
    <source>
        <dbReference type="SAM" id="Phobius"/>
    </source>
</evidence>
<dbReference type="RefSeq" id="WP_260993947.1">
    <property type="nucleotide sequence ID" value="NZ_JAODWD010000003.1"/>
</dbReference>
<protein>
    <recommendedName>
        <fullName evidence="4">Transmembrane protein</fullName>
    </recommendedName>
</protein>
<comment type="caution">
    <text evidence="2">The sequence shown here is derived from an EMBL/GenBank/DDBJ whole genome shotgun (WGS) entry which is preliminary data.</text>
</comment>
<reference evidence="3" key="1">
    <citation type="submission" date="2023-07" db="EMBL/GenBank/DDBJ databases">
        <authorList>
            <person name="Deng Y."/>
            <person name="Zhang Y.-Q."/>
        </authorList>
    </citation>
    <scope>NUCLEOTIDE SEQUENCE [LARGE SCALE GENOMIC DNA]</scope>
    <source>
        <strain evidence="3">CPCC 205710</strain>
    </source>
</reference>